<organism evidence="6 7">
    <name type="scientific">Clostridium weizhouense</name>
    <dbReference type="NCBI Taxonomy" id="2859781"/>
    <lineage>
        <taxon>Bacteria</taxon>
        <taxon>Bacillati</taxon>
        <taxon>Bacillota</taxon>
        <taxon>Clostridia</taxon>
        <taxon>Eubacteriales</taxon>
        <taxon>Clostridiaceae</taxon>
        <taxon>Clostridium</taxon>
    </lineage>
</organism>
<keyword evidence="4" id="KW-0411">Iron-sulfur</keyword>
<keyword evidence="2" id="KW-0479">Metal-binding</keyword>
<gene>
    <name evidence="6" type="ORF">KYD98_08610</name>
</gene>
<name>A0ABS7ANA5_9CLOT</name>
<evidence type="ECO:0000313" key="6">
    <source>
        <dbReference type="EMBL" id="MBW6410153.1"/>
    </source>
</evidence>
<keyword evidence="1" id="KW-0949">S-adenosyl-L-methionine</keyword>
<dbReference type="EMBL" id="JAHXPT010000005">
    <property type="protein sequence ID" value="MBW6410153.1"/>
    <property type="molecule type" value="Genomic_DNA"/>
</dbReference>
<dbReference type="CDD" id="cd01335">
    <property type="entry name" value="Radical_SAM"/>
    <property type="match status" value="1"/>
</dbReference>
<evidence type="ECO:0000256" key="2">
    <source>
        <dbReference type="ARBA" id="ARBA00022723"/>
    </source>
</evidence>
<dbReference type="InterPro" id="IPR023885">
    <property type="entry name" value="4Fe4S-binding_SPASM_dom"/>
</dbReference>
<dbReference type="InterPro" id="IPR007197">
    <property type="entry name" value="rSAM"/>
</dbReference>
<protein>
    <submittedName>
        <fullName evidence="6">Radical SAM protein</fullName>
    </submittedName>
</protein>
<dbReference type="PROSITE" id="PS51918">
    <property type="entry name" value="RADICAL_SAM"/>
    <property type="match status" value="1"/>
</dbReference>
<accession>A0ABS7ANA5</accession>
<feature type="domain" description="Radical SAM core" evidence="5">
    <location>
        <begin position="108"/>
        <end position="321"/>
    </location>
</feature>
<dbReference type="RefSeq" id="WP_219779241.1">
    <property type="nucleotide sequence ID" value="NZ_JAHXPT010000005.1"/>
</dbReference>
<dbReference type="InterPro" id="IPR058240">
    <property type="entry name" value="rSAM_sf"/>
</dbReference>
<dbReference type="PANTHER" id="PTHR43524">
    <property type="entry name" value="RADICAL SAM SUPERFAMILY PROTEIN"/>
    <property type="match status" value="1"/>
</dbReference>
<evidence type="ECO:0000259" key="5">
    <source>
        <dbReference type="PROSITE" id="PS51918"/>
    </source>
</evidence>
<dbReference type="SFLD" id="SFLDS00029">
    <property type="entry name" value="Radical_SAM"/>
    <property type="match status" value="1"/>
</dbReference>
<sequence>MSFNEYFKNSTRNIVMAKVCSFLEKNPEKNTEKLFNLITKLSKDEHSKLALESIHSYYNEIPTVKEFVQDILTTVNPKFLKKFFINFLGNAIWSGGEKRKKILLSENTKIPFVLLISPSMKCNLHCNGCYAAKYDKSKGLTYEEVDKIIGEAHDLGIHYIIVLGGEPFFVDFMYDIYKKYNDILFTPFTNGTLITENIADKLSALGNVMPMFSLEGFKEETDLRRGDGTFDMVMAGMDLLKERGIPFGVSSATSTHNMNTVTSNEFIDMLITKGSKMNWYFMYMPVGEGVNLDNMLTPTQRIELGRRTKKIRLTKPYFTIDFFNDAPHVGGCIASKYYCHINSNGDVEPCVFAHIACDNVKNKSLIDIFRSELFKELRKKQPYNENMLMPCMMIDNTNVIREVSKKVKAYPTDDSGKNMLRNKTFQDKLDKLATDFKPYADKAWKKDFNCKGNDKFSKG</sequence>
<proteinExistence type="predicted"/>
<dbReference type="SFLD" id="SFLDG01067">
    <property type="entry name" value="SPASM/twitch_domain_containing"/>
    <property type="match status" value="1"/>
</dbReference>
<evidence type="ECO:0000313" key="7">
    <source>
        <dbReference type="Proteomes" id="UP001519921"/>
    </source>
</evidence>
<evidence type="ECO:0000256" key="1">
    <source>
        <dbReference type="ARBA" id="ARBA00022691"/>
    </source>
</evidence>
<dbReference type="SUPFAM" id="SSF102114">
    <property type="entry name" value="Radical SAM enzymes"/>
    <property type="match status" value="1"/>
</dbReference>
<evidence type="ECO:0000256" key="4">
    <source>
        <dbReference type="ARBA" id="ARBA00023014"/>
    </source>
</evidence>
<dbReference type="InterPro" id="IPR013785">
    <property type="entry name" value="Aldolase_TIM"/>
</dbReference>
<dbReference type="SFLD" id="SFLDG01386">
    <property type="entry name" value="main_SPASM_domain-containing"/>
    <property type="match status" value="1"/>
</dbReference>
<dbReference type="Pfam" id="PF04055">
    <property type="entry name" value="Radical_SAM"/>
    <property type="match status" value="1"/>
</dbReference>
<dbReference type="Pfam" id="PF13186">
    <property type="entry name" value="SPASM"/>
    <property type="match status" value="1"/>
</dbReference>
<comment type="caution">
    <text evidence="6">The sequence shown here is derived from an EMBL/GenBank/DDBJ whole genome shotgun (WGS) entry which is preliminary data.</text>
</comment>
<dbReference type="Proteomes" id="UP001519921">
    <property type="component" value="Unassembled WGS sequence"/>
</dbReference>
<reference evidence="6 7" key="1">
    <citation type="submission" date="2021-07" db="EMBL/GenBank/DDBJ databases">
        <title>Clostridium weizhouense sp. nov., an anaerobic bacterium isolated from activated sludge of Petroleum wastewater.</title>
        <authorList>
            <person name="Li Q."/>
        </authorList>
    </citation>
    <scope>NUCLEOTIDE SEQUENCE [LARGE SCALE GENOMIC DNA]</scope>
    <source>
        <strain evidence="6 7">YB-6</strain>
    </source>
</reference>
<evidence type="ECO:0000256" key="3">
    <source>
        <dbReference type="ARBA" id="ARBA00023004"/>
    </source>
</evidence>
<dbReference type="PANTHER" id="PTHR43524:SF1">
    <property type="entry name" value="RADICAL SAM SUPERFAMILY PROTEIN"/>
    <property type="match status" value="1"/>
</dbReference>
<keyword evidence="3" id="KW-0408">Iron</keyword>
<dbReference type="Gene3D" id="3.20.20.70">
    <property type="entry name" value="Aldolase class I"/>
    <property type="match status" value="1"/>
</dbReference>
<keyword evidence="7" id="KW-1185">Reference proteome</keyword>
<dbReference type="CDD" id="cd21128">
    <property type="entry name" value="SPASM_rSAM"/>
    <property type="match status" value="1"/>
</dbReference>